<accession>D7DSL8</accession>
<dbReference type="Pfam" id="PF18153">
    <property type="entry name" value="Cap15_CD_rec"/>
    <property type="match status" value="1"/>
</dbReference>
<evidence type="ECO:0000256" key="1">
    <source>
        <dbReference type="SAM" id="Phobius"/>
    </source>
</evidence>
<dbReference type="KEGG" id="mvo:Mvol_0468"/>
<dbReference type="InParanoid" id="D7DSL8"/>
<dbReference type="Proteomes" id="UP000007722">
    <property type="component" value="Chromosome"/>
</dbReference>
<keyword evidence="1" id="KW-0472">Membrane</keyword>
<keyword evidence="5" id="KW-1185">Reference proteome</keyword>
<dbReference type="AlphaFoldDB" id="D7DSL8"/>
<evidence type="ECO:0000313" key="4">
    <source>
        <dbReference type="EMBL" id="ADI36128.1"/>
    </source>
</evidence>
<protein>
    <submittedName>
        <fullName evidence="4">Uncharacterized protein</fullName>
    </submittedName>
</protein>
<proteinExistence type="predicted"/>
<evidence type="ECO:0000259" key="3">
    <source>
        <dbReference type="Pfam" id="PF23471"/>
    </source>
</evidence>
<reference evidence="4 5" key="1">
    <citation type="submission" date="2010-05" db="EMBL/GenBank/DDBJ databases">
        <title>Complete sequence of Methanococcus voltae A3.</title>
        <authorList>
            <consortium name="US DOE Joint Genome Institute"/>
            <person name="Lucas S."/>
            <person name="Copeland A."/>
            <person name="Lapidus A."/>
            <person name="Cheng J.-F."/>
            <person name="Bruce D."/>
            <person name="Goodwin L."/>
            <person name="Pitluck S."/>
            <person name="Lowry S."/>
            <person name="Clum A."/>
            <person name="Land M."/>
            <person name="Hauser L."/>
            <person name="Kyrpides N."/>
            <person name="Mikhailova N."/>
            <person name="Whitman W.B."/>
            <person name="Woyke T."/>
        </authorList>
    </citation>
    <scope>NUCLEOTIDE SEQUENCE [LARGE SCALE GENOMIC DNA]</scope>
    <source>
        <strain evidence="5">ATCC BAA-1334 / A3</strain>
    </source>
</reference>
<feature type="domain" description="Cap1-like TM helices" evidence="3">
    <location>
        <begin position="12"/>
        <end position="68"/>
    </location>
</feature>
<feature type="transmembrane region" description="Helical" evidence="1">
    <location>
        <begin position="35"/>
        <end position="58"/>
    </location>
</feature>
<gene>
    <name evidence="4" type="ordered locus">Mvol_0468</name>
</gene>
<evidence type="ECO:0000313" key="5">
    <source>
        <dbReference type="Proteomes" id="UP000007722"/>
    </source>
</evidence>
<dbReference type="eggNOG" id="arCOG12990">
    <property type="taxonomic scope" value="Archaea"/>
</dbReference>
<keyword evidence="1" id="KW-1133">Transmembrane helix</keyword>
<feature type="transmembrane region" description="Helical" evidence="1">
    <location>
        <begin position="12"/>
        <end position="29"/>
    </location>
</feature>
<name>D7DSL8_METV3</name>
<organism evidence="4 5">
    <name type="scientific">Methanococcus voltae (strain ATCC BAA-1334 / A3)</name>
    <dbReference type="NCBI Taxonomy" id="456320"/>
    <lineage>
        <taxon>Archaea</taxon>
        <taxon>Methanobacteriati</taxon>
        <taxon>Methanobacteriota</taxon>
        <taxon>Methanomada group</taxon>
        <taxon>Methanococci</taxon>
        <taxon>Methanococcales</taxon>
        <taxon>Methanococcaceae</taxon>
        <taxon>Methanococcus</taxon>
    </lineage>
</organism>
<feature type="domain" description="CD-NTase-associated protein 15" evidence="2">
    <location>
        <begin position="76"/>
        <end position="194"/>
    </location>
</feature>
<dbReference type="Pfam" id="PF23471">
    <property type="entry name" value="Cap15_TM"/>
    <property type="match status" value="1"/>
</dbReference>
<dbReference type="HOGENOM" id="CLU_112351_0_1_2"/>
<dbReference type="InterPro" id="IPR041208">
    <property type="entry name" value="Cap15"/>
</dbReference>
<evidence type="ECO:0000259" key="2">
    <source>
        <dbReference type="Pfam" id="PF18153"/>
    </source>
</evidence>
<keyword evidence="1" id="KW-0812">Transmembrane</keyword>
<dbReference type="EMBL" id="CP002057">
    <property type="protein sequence ID" value="ADI36128.1"/>
    <property type="molecule type" value="Genomic_DNA"/>
</dbReference>
<dbReference type="InterPro" id="IPR056338">
    <property type="entry name" value="Cap15-like_TM"/>
</dbReference>
<sequence length="196" mass="23055">MHNYGLSNNIRAQVNFYIVIASVISSYILNEFVQYIIGSWDIPCLTVVVSLALVYKIYSWLWNNHIWKYKIVSKITNIPNFTGVWKGNGISSYEENGSRKEYSINIEINQNFNDISIHLRANDSESESTFAYVRNEDILHKVLYYGYKNKRHDLKDMQFHDGTTTLKIISENKIEGFYYTSREPQTKGYFNLKKIY</sequence>